<accession>A0A0E9PAE3</accession>
<protein>
    <submittedName>
        <fullName evidence="1">Uncharacterized protein</fullName>
    </submittedName>
</protein>
<reference evidence="1" key="2">
    <citation type="journal article" date="2015" name="Fish Shellfish Immunol.">
        <title>Early steps in the European eel (Anguilla anguilla)-Vibrio vulnificus interaction in the gills: Role of the RtxA13 toxin.</title>
        <authorList>
            <person name="Callol A."/>
            <person name="Pajuelo D."/>
            <person name="Ebbesson L."/>
            <person name="Teles M."/>
            <person name="MacKenzie S."/>
            <person name="Amaro C."/>
        </authorList>
    </citation>
    <scope>NUCLEOTIDE SEQUENCE</scope>
</reference>
<organism evidence="1">
    <name type="scientific">Anguilla anguilla</name>
    <name type="common">European freshwater eel</name>
    <name type="synonym">Muraena anguilla</name>
    <dbReference type="NCBI Taxonomy" id="7936"/>
    <lineage>
        <taxon>Eukaryota</taxon>
        <taxon>Metazoa</taxon>
        <taxon>Chordata</taxon>
        <taxon>Craniata</taxon>
        <taxon>Vertebrata</taxon>
        <taxon>Euteleostomi</taxon>
        <taxon>Actinopterygii</taxon>
        <taxon>Neopterygii</taxon>
        <taxon>Teleostei</taxon>
        <taxon>Anguilliformes</taxon>
        <taxon>Anguillidae</taxon>
        <taxon>Anguilla</taxon>
    </lineage>
</organism>
<name>A0A0E9PAE3_ANGAN</name>
<reference evidence="1" key="1">
    <citation type="submission" date="2014-11" db="EMBL/GenBank/DDBJ databases">
        <authorList>
            <person name="Amaro Gonzalez C."/>
        </authorList>
    </citation>
    <scope>NUCLEOTIDE SEQUENCE</scope>
</reference>
<proteinExistence type="predicted"/>
<sequence>MENSKHWSCTTGLKTLQEFTLSARYHFSHTREWTTGKTQMANNYDELSDELLIVP</sequence>
<dbReference type="AlphaFoldDB" id="A0A0E9PAE3"/>
<evidence type="ECO:0000313" key="1">
    <source>
        <dbReference type="EMBL" id="JAH00798.1"/>
    </source>
</evidence>
<dbReference type="EMBL" id="GBXM01107779">
    <property type="protein sequence ID" value="JAH00798.1"/>
    <property type="molecule type" value="Transcribed_RNA"/>
</dbReference>